<reference evidence="1" key="1">
    <citation type="submission" date="2020-08" db="EMBL/GenBank/DDBJ databases">
        <title>Multicomponent nature underlies the extraordinary mechanical properties of spider dragline silk.</title>
        <authorList>
            <person name="Kono N."/>
            <person name="Nakamura H."/>
            <person name="Mori M."/>
            <person name="Yoshida Y."/>
            <person name="Ohtoshi R."/>
            <person name="Malay A.D."/>
            <person name="Moran D.A.P."/>
            <person name="Tomita M."/>
            <person name="Numata K."/>
            <person name="Arakawa K."/>
        </authorList>
    </citation>
    <scope>NUCLEOTIDE SEQUENCE</scope>
</reference>
<protein>
    <submittedName>
        <fullName evidence="1">Uncharacterized protein</fullName>
    </submittedName>
</protein>
<accession>A0A8X6Q4L9</accession>
<dbReference type="EMBL" id="BMAW01077430">
    <property type="protein sequence ID" value="GFU06352.1"/>
    <property type="molecule type" value="Genomic_DNA"/>
</dbReference>
<evidence type="ECO:0000313" key="2">
    <source>
        <dbReference type="Proteomes" id="UP000887013"/>
    </source>
</evidence>
<comment type="caution">
    <text evidence="1">The sequence shown here is derived from an EMBL/GenBank/DDBJ whole genome shotgun (WGS) entry which is preliminary data.</text>
</comment>
<proteinExistence type="predicted"/>
<organism evidence="1 2">
    <name type="scientific">Nephila pilipes</name>
    <name type="common">Giant wood spider</name>
    <name type="synonym">Nephila maculata</name>
    <dbReference type="NCBI Taxonomy" id="299642"/>
    <lineage>
        <taxon>Eukaryota</taxon>
        <taxon>Metazoa</taxon>
        <taxon>Ecdysozoa</taxon>
        <taxon>Arthropoda</taxon>
        <taxon>Chelicerata</taxon>
        <taxon>Arachnida</taxon>
        <taxon>Araneae</taxon>
        <taxon>Araneomorphae</taxon>
        <taxon>Entelegynae</taxon>
        <taxon>Araneoidea</taxon>
        <taxon>Nephilidae</taxon>
        <taxon>Nephila</taxon>
    </lineage>
</organism>
<dbReference type="Proteomes" id="UP000887013">
    <property type="component" value="Unassembled WGS sequence"/>
</dbReference>
<keyword evidence="2" id="KW-1185">Reference proteome</keyword>
<dbReference type="AlphaFoldDB" id="A0A8X6Q4L9"/>
<evidence type="ECO:0000313" key="1">
    <source>
        <dbReference type="EMBL" id="GFU06352.1"/>
    </source>
</evidence>
<sequence>MASEAHGSGVGELGERKASSVTHLAGEIEFRTSFGVSSERKFYYWWSWRVGFLSSVGCVGGMVHGWKDLELNT</sequence>
<gene>
    <name evidence="1" type="ORF">NPIL_41311</name>
</gene>
<name>A0A8X6Q4L9_NEPPI</name>